<accession>A0A8S3CHX1</accession>
<gene>
    <name evidence="2" type="ORF">GIL414_LOCUS52612</name>
    <name evidence="1" type="ORF">SMN809_LOCUS50944</name>
</gene>
<evidence type="ECO:0000313" key="1">
    <source>
        <dbReference type="EMBL" id="CAF4883863.1"/>
    </source>
</evidence>
<feature type="non-terminal residue" evidence="2">
    <location>
        <position position="1"/>
    </location>
</feature>
<evidence type="ECO:0000313" key="2">
    <source>
        <dbReference type="EMBL" id="CAF4917054.1"/>
    </source>
</evidence>
<reference evidence="2" key="1">
    <citation type="submission" date="2021-02" db="EMBL/GenBank/DDBJ databases">
        <authorList>
            <person name="Nowell W R."/>
        </authorList>
    </citation>
    <scope>NUCLEOTIDE SEQUENCE</scope>
</reference>
<evidence type="ECO:0000313" key="3">
    <source>
        <dbReference type="Proteomes" id="UP000681720"/>
    </source>
</evidence>
<dbReference type="Proteomes" id="UP000681720">
    <property type="component" value="Unassembled WGS sequence"/>
</dbReference>
<sequence length="73" mass="8824">TRTNAYRFIMDINETNQPLLDELLLENDKLIATTLNNLFHIQCITYSQWQQMIFHRSKSEFDLLYFLPDTRQV</sequence>
<protein>
    <submittedName>
        <fullName evidence="2">Uncharacterized protein</fullName>
    </submittedName>
</protein>
<name>A0A8S3CHX1_9BILA</name>
<dbReference type="AlphaFoldDB" id="A0A8S3CHX1"/>
<dbReference type="EMBL" id="CAJOBJ010180724">
    <property type="protein sequence ID" value="CAF4917054.1"/>
    <property type="molecule type" value="Genomic_DNA"/>
</dbReference>
<organism evidence="2 3">
    <name type="scientific">Rotaria magnacalcarata</name>
    <dbReference type="NCBI Taxonomy" id="392030"/>
    <lineage>
        <taxon>Eukaryota</taxon>
        <taxon>Metazoa</taxon>
        <taxon>Spiralia</taxon>
        <taxon>Gnathifera</taxon>
        <taxon>Rotifera</taxon>
        <taxon>Eurotatoria</taxon>
        <taxon>Bdelloidea</taxon>
        <taxon>Philodinida</taxon>
        <taxon>Philodinidae</taxon>
        <taxon>Rotaria</taxon>
    </lineage>
</organism>
<dbReference type="EMBL" id="CAJOBI010169619">
    <property type="protein sequence ID" value="CAF4883863.1"/>
    <property type="molecule type" value="Genomic_DNA"/>
</dbReference>
<comment type="caution">
    <text evidence="2">The sequence shown here is derived from an EMBL/GenBank/DDBJ whole genome shotgun (WGS) entry which is preliminary data.</text>
</comment>
<dbReference type="Proteomes" id="UP000676336">
    <property type="component" value="Unassembled WGS sequence"/>
</dbReference>
<proteinExistence type="predicted"/>